<sequence length="162" mass="17487">MLAGNCLSNKSNSLGESIYSPTTSDLISQNVQRGYVGMQSAVGDKMEMKQVGEERGPFRPSSVGISEGGMNHAIFCSFVRISGSLNRPFCRDFPTHLEYRGVPFSCVFGGLLWLKFLRLPCGKVPAVSERIAGLGGFAGVTVLAFCFLPFAFRFLCEGGGIQ</sequence>
<keyword evidence="1" id="KW-1133">Transmembrane helix</keyword>
<dbReference type="AlphaFoldDB" id="A0A9P7YK11"/>
<protein>
    <submittedName>
        <fullName evidence="2">Uncharacterized protein</fullName>
    </submittedName>
</protein>
<evidence type="ECO:0000313" key="2">
    <source>
        <dbReference type="EMBL" id="KAG9234907.1"/>
    </source>
</evidence>
<accession>A0A9P7YK11</accession>
<comment type="caution">
    <text evidence="2">The sequence shown here is derived from an EMBL/GenBank/DDBJ whole genome shotgun (WGS) entry which is preliminary data.</text>
</comment>
<feature type="transmembrane region" description="Helical" evidence="1">
    <location>
        <begin position="131"/>
        <end position="152"/>
    </location>
</feature>
<dbReference type="Proteomes" id="UP000824998">
    <property type="component" value="Unassembled WGS sequence"/>
</dbReference>
<proteinExistence type="predicted"/>
<organism evidence="2 3">
    <name type="scientific">Amylocarpus encephaloides</name>
    <dbReference type="NCBI Taxonomy" id="45428"/>
    <lineage>
        <taxon>Eukaryota</taxon>
        <taxon>Fungi</taxon>
        <taxon>Dikarya</taxon>
        <taxon>Ascomycota</taxon>
        <taxon>Pezizomycotina</taxon>
        <taxon>Leotiomycetes</taxon>
        <taxon>Helotiales</taxon>
        <taxon>Helotiales incertae sedis</taxon>
        <taxon>Amylocarpus</taxon>
    </lineage>
</organism>
<gene>
    <name evidence="2" type="ORF">BJ875DRAFT_289770</name>
</gene>
<name>A0A9P7YK11_9HELO</name>
<dbReference type="EMBL" id="MU251448">
    <property type="protein sequence ID" value="KAG9234907.1"/>
    <property type="molecule type" value="Genomic_DNA"/>
</dbReference>
<keyword evidence="1" id="KW-0472">Membrane</keyword>
<keyword evidence="3" id="KW-1185">Reference proteome</keyword>
<keyword evidence="1" id="KW-0812">Transmembrane</keyword>
<evidence type="ECO:0000256" key="1">
    <source>
        <dbReference type="SAM" id="Phobius"/>
    </source>
</evidence>
<evidence type="ECO:0000313" key="3">
    <source>
        <dbReference type="Proteomes" id="UP000824998"/>
    </source>
</evidence>
<reference evidence="2" key="1">
    <citation type="journal article" date="2021" name="IMA Fungus">
        <title>Genomic characterization of three marine fungi, including Emericellopsis atlantica sp. nov. with signatures of a generalist lifestyle and marine biomass degradation.</title>
        <authorList>
            <person name="Hagestad O.C."/>
            <person name="Hou L."/>
            <person name="Andersen J.H."/>
            <person name="Hansen E.H."/>
            <person name="Altermark B."/>
            <person name="Li C."/>
            <person name="Kuhnert E."/>
            <person name="Cox R.J."/>
            <person name="Crous P.W."/>
            <person name="Spatafora J.W."/>
            <person name="Lail K."/>
            <person name="Amirebrahimi M."/>
            <person name="Lipzen A."/>
            <person name="Pangilinan J."/>
            <person name="Andreopoulos W."/>
            <person name="Hayes R.D."/>
            <person name="Ng V."/>
            <person name="Grigoriev I.V."/>
            <person name="Jackson S.A."/>
            <person name="Sutton T.D.S."/>
            <person name="Dobson A.D.W."/>
            <person name="Rama T."/>
        </authorList>
    </citation>
    <scope>NUCLEOTIDE SEQUENCE</scope>
    <source>
        <strain evidence="2">TRa018bII</strain>
    </source>
</reference>